<keyword evidence="1" id="KW-0472">Membrane</keyword>
<dbReference type="NCBIfam" id="TIGR04372">
    <property type="entry name" value="glycosyl_04372"/>
    <property type="match status" value="1"/>
</dbReference>
<proteinExistence type="predicted"/>
<dbReference type="EMBL" id="MHHS01000013">
    <property type="protein sequence ID" value="OGY37294.1"/>
    <property type="molecule type" value="Genomic_DNA"/>
</dbReference>
<name>A0A1G1XBE9_9BACT</name>
<evidence type="ECO:0000313" key="2">
    <source>
        <dbReference type="EMBL" id="OGY37294.1"/>
    </source>
</evidence>
<evidence type="ECO:0008006" key="4">
    <source>
        <dbReference type="Google" id="ProtNLM"/>
    </source>
</evidence>
<keyword evidence="1" id="KW-0812">Transmembrane</keyword>
<dbReference type="Proteomes" id="UP000177941">
    <property type="component" value="Unassembled WGS sequence"/>
</dbReference>
<protein>
    <recommendedName>
        <fullName evidence="4">Glycosyltransferase</fullName>
    </recommendedName>
</protein>
<sequence>MEYFVGIDRWVNRTTVAWQYIYETRIAPGIALFGYWLVYPFARIVASQRIRFIWNMADGTGHIIPELDNFFHQEYLQELEKGVRYILIRPKNTFSDACIKKYGHKFVFARASNLLYDLILPMVLAYPPLAHDIASSRLRWQIPTDKPLNISKPWQTYLYIVSKEEQDILNTAWGERRNKTTNPFPLYQKEIVRNKELDTFLGDDPRPLCLVHIKISAMNSTALPTDPKTYIQTLRFLMDAGYRIILVGREKMPKEFFDLGVLNYSQSSIATFGNDIDLFSRAKVAIISGSGINWLAGCYGIPYLYVNYWHISKTPPEKLCIAVPTLIKKRGEQAYMSAKEQMDMYYYSEDHHEELFPYNEYEPRNASEDEILYAMQELLALRETYEEPTEEQKKIYATSGYKLLELSKSRISSYFIQKHSEVFR</sequence>
<evidence type="ECO:0000256" key="1">
    <source>
        <dbReference type="SAM" id="Phobius"/>
    </source>
</evidence>
<dbReference type="InterPro" id="IPR030808">
    <property type="entry name" value="Glycosyl_04372"/>
</dbReference>
<reference evidence="2 3" key="1">
    <citation type="journal article" date="2016" name="Nat. Commun.">
        <title>Thousands of microbial genomes shed light on interconnected biogeochemical processes in an aquifer system.</title>
        <authorList>
            <person name="Anantharaman K."/>
            <person name="Brown C.T."/>
            <person name="Hug L.A."/>
            <person name="Sharon I."/>
            <person name="Castelle C.J."/>
            <person name="Probst A.J."/>
            <person name="Thomas B.C."/>
            <person name="Singh A."/>
            <person name="Wilkins M.J."/>
            <person name="Karaoz U."/>
            <person name="Brodie E.L."/>
            <person name="Williams K.H."/>
            <person name="Hubbard S.S."/>
            <person name="Banfield J.F."/>
        </authorList>
    </citation>
    <scope>NUCLEOTIDE SEQUENCE [LARGE SCALE GENOMIC DNA]</scope>
</reference>
<organism evidence="2 3">
    <name type="scientific">Candidatus Andersenbacteria bacterium RIFCSPHIGHO2_12_FULL_45_11b</name>
    <dbReference type="NCBI Taxonomy" id="1797282"/>
    <lineage>
        <taxon>Bacteria</taxon>
        <taxon>Candidatus Anderseniibacteriota</taxon>
    </lineage>
</organism>
<comment type="caution">
    <text evidence="2">The sequence shown here is derived from an EMBL/GenBank/DDBJ whole genome shotgun (WGS) entry which is preliminary data.</text>
</comment>
<accession>A0A1G1XBE9</accession>
<gene>
    <name evidence="2" type="ORF">A3E36_02080</name>
</gene>
<dbReference type="AlphaFoldDB" id="A0A1G1XBE9"/>
<keyword evidence="1" id="KW-1133">Transmembrane helix</keyword>
<feature type="transmembrane region" description="Helical" evidence="1">
    <location>
        <begin position="26"/>
        <end position="46"/>
    </location>
</feature>
<evidence type="ECO:0000313" key="3">
    <source>
        <dbReference type="Proteomes" id="UP000177941"/>
    </source>
</evidence>